<keyword evidence="2" id="KW-0964">Secreted</keyword>
<gene>
    <name evidence="4" type="ORF">PoB_003277400</name>
</gene>
<dbReference type="Gene3D" id="4.10.40.10">
    <property type="match status" value="1"/>
</dbReference>
<evidence type="ECO:0000256" key="2">
    <source>
        <dbReference type="ARBA" id="ARBA00022525"/>
    </source>
</evidence>
<dbReference type="GO" id="GO:0005576">
    <property type="term" value="C:extracellular region"/>
    <property type="evidence" value="ECO:0007669"/>
    <property type="project" value="UniProtKB-SubCell"/>
</dbReference>
<reference evidence="4 5" key="1">
    <citation type="journal article" date="2021" name="Elife">
        <title>Chloroplast acquisition without the gene transfer in kleptoplastic sea slugs, Plakobranchus ocellatus.</title>
        <authorList>
            <person name="Maeda T."/>
            <person name="Takahashi S."/>
            <person name="Yoshida T."/>
            <person name="Shimamura S."/>
            <person name="Takaki Y."/>
            <person name="Nagai Y."/>
            <person name="Toyoda A."/>
            <person name="Suzuki Y."/>
            <person name="Arimoto A."/>
            <person name="Ishii H."/>
            <person name="Satoh N."/>
            <person name="Nishiyama T."/>
            <person name="Hasebe M."/>
            <person name="Maruyama T."/>
            <person name="Minagawa J."/>
            <person name="Obokata J."/>
            <person name="Shigenobu S."/>
        </authorList>
    </citation>
    <scope>NUCLEOTIDE SEQUENCE [LARGE SCALE GENOMIC DNA]</scope>
</reference>
<dbReference type="Pfam" id="PF02819">
    <property type="entry name" value="Toxin_9"/>
    <property type="match status" value="1"/>
</dbReference>
<sequence>MTDDEMRSADKSYDWRPQGARLKRLEDISRVGLGRKKRWSREWNEDRDLCIPWRSPCTSDEELKRKYSFLKCCNNMVCKCSFWGSNCRCNTRLFV</sequence>
<comment type="subcellular location">
    <subcellularLocation>
        <location evidence="1">Secreted</location>
    </subcellularLocation>
</comment>
<proteinExistence type="predicted"/>
<comment type="caution">
    <text evidence="4">The sequence shown here is derived from an EMBL/GenBank/DDBJ whole genome shotgun (WGS) entry which is preliminary data.</text>
</comment>
<dbReference type="GO" id="GO:0008200">
    <property type="term" value="F:ion channel inhibitor activity"/>
    <property type="evidence" value="ECO:0007669"/>
    <property type="project" value="InterPro"/>
</dbReference>
<evidence type="ECO:0000313" key="4">
    <source>
        <dbReference type="EMBL" id="GFO06269.1"/>
    </source>
</evidence>
<dbReference type="Proteomes" id="UP000735302">
    <property type="component" value="Unassembled WGS sequence"/>
</dbReference>
<accession>A0AAV4AJ58</accession>
<dbReference type="EMBL" id="BLXT01003769">
    <property type="protein sequence ID" value="GFO06269.1"/>
    <property type="molecule type" value="Genomic_DNA"/>
</dbReference>
<keyword evidence="5" id="KW-1185">Reference proteome</keyword>
<name>A0AAV4AJ58_9GAST</name>
<organism evidence="4 5">
    <name type="scientific">Plakobranchus ocellatus</name>
    <dbReference type="NCBI Taxonomy" id="259542"/>
    <lineage>
        <taxon>Eukaryota</taxon>
        <taxon>Metazoa</taxon>
        <taxon>Spiralia</taxon>
        <taxon>Lophotrochozoa</taxon>
        <taxon>Mollusca</taxon>
        <taxon>Gastropoda</taxon>
        <taxon>Heterobranchia</taxon>
        <taxon>Euthyneura</taxon>
        <taxon>Panpulmonata</taxon>
        <taxon>Sacoglossa</taxon>
        <taxon>Placobranchoidea</taxon>
        <taxon>Plakobranchidae</taxon>
        <taxon>Plakobranchus</taxon>
    </lineage>
</organism>
<protein>
    <submittedName>
        <fullName evidence="4">Uncharacterized protein</fullName>
    </submittedName>
</protein>
<evidence type="ECO:0000313" key="5">
    <source>
        <dbReference type="Proteomes" id="UP000735302"/>
    </source>
</evidence>
<evidence type="ECO:0000256" key="3">
    <source>
        <dbReference type="ARBA" id="ARBA00023157"/>
    </source>
</evidence>
<evidence type="ECO:0000256" key="1">
    <source>
        <dbReference type="ARBA" id="ARBA00004613"/>
    </source>
</evidence>
<dbReference type="InterPro" id="IPR004169">
    <property type="entry name" value="Spidertoxin"/>
</dbReference>
<keyword evidence="3" id="KW-1015">Disulfide bond</keyword>
<dbReference type="AlphaFoldDB" id="A0AAV4AJ58"/>